<evidence type="ECO:0000313" key="5">
    <source>
        <dbReference type="Proteomes" id="UP000509301"/>
    </source>
</evidence>
<dbReference type="GO" id="GO:0046872">
    <property type="term" value="F:metal ion binding"/>
    <property type="evidence" value="ECO:0007669"/>
    <property type="project" value="UniProtKB-KW"/>
</dbReference>
<dbReference type="EMBL" id="CP049074">
    <property type="protein sequence ID" value="QKR00380.1"/>
    <property type="molecule type" value="Genomic_DNA"/>
</dbReference>
<evidence type="ECO:0000256" key="3">
    <source>
        <dbReference type="ARBA" id="ARBA00023004"/>
    </source>
</evidence>
<dbReference type="Pfam" id="PF06778">
    <property type="entry name" value="Chlor_dismutase"/>
    <property type="match status" value="1"/>
</dbReference>
<keyword evidence="2" id="KW-0479">Metal-binding</keyword>
<keyword evidence="1" id="KW-0349">Heme</keyword>
<proteinExistence type="predicted"/>
<dbReference type="AlphaFoldDB" id="A0A6N0NZ74"/>
<name>A0A6N0NZ74_9CREN</name>
<dbReference type="SUPFAM" id="SSF54909">
    <property type="entry name" value="Dimeric alpha+beta barrel"/>
    <property type="match status" value="1"/>
</dbReference>
<sequence length="221" mass="25620">MTNEVFMQVLSIKFLPSWWALSKGQRSRIIGMAKEVEKDTEKDVISLKRYASLNRPSSLVYWLSSDHTTPLVKFRSSLLSSLSGYAEEDVLLLSVFRPSPYVKGSFDPRSVLKSPPMKYFVAYPMKKDVSWYLLPFKEREEIMAEHIKMAKEHPANNGIKSYTTYSFGVADYEFVVIYEMSSLPEWIEVVESLREAKARKWITKEEPLITGELMDPEFLYS</sequence>
<dbReference type="Proteomes" id="UP000509301">
    <property type="component" value="Chromosome"/>
</dbReference>
<keyword evidence="3" id="KW-0408">Iron</keyword>
<dbReference type="Gene3D" id="3.30.70.1030">
    <property type="entry name" value="Apc35880, domain 1"/>
    <property type="match status" value="1"/>
</dbReference>
<evidence type="ECO:0000256" key="1">
    <source>
        <dbReference type="ARBA" id="ARBA00022617"/>
    </source>
</evidence>
<dbReference type="InterPro" id="IPR010644">
    <property type="entry name" value="ChdC/CLD"/>
</dbReference>
<dbReference type="InterPro" id="IPR011008">
    <property type="entry name" value="Dimeric_a/b-barrel"/>
</dbReference>
<evidence type="ECO:0000256" key="2">
    <source>
        <dbReference type="ARBA" id="ARBA00022723"/>
    </source>
</evidence>
<reference evidence="4 5" key="1">
    <citation type="submission" date="2020-02" db="EMBL/GenBank/DDBJ databases">
        <title>Comparative genome analysis reveals the metabolism and evolution of the thermophilic archaeal genus Metallosphaera.</title>
        <authorList>
            <person name="Jiang C."/>
        </authorList>
    </citation>
    <scope>NUCLEOTIDE SEQUENCE [LARGE SCALE GENOMIC DNA]</scope>
    <source>
        <strain evidence="4 5">Ric-A</strain>
    </source>
</reference>
<protein>
    <submittedName>
        <fullName evidence="4">Chlorite dismutase</fullName>
    </submittedName>
</protein>
<dbReference type="GO" id="GO:0020037">
    <property type="term" value="F:heme binding"/>
    <property type="evidence" value="ECO:0007669"/>
    <property type="project" value="InterPro"/>
</dbReference>
<accession>A0A6N0NZ74</accession>
<evidence type="ECO:0000313" key="4">
    <source>
        <dbReference type="EMBL" id="QKR00380.1"/>
    </source>
</evidence>
<dbReference type="OrthoDB" id="8690at2157"/>
<dbReference type="KEGG" id="mten:GWK48_08340"/>
<dbReference type="PANTHER" id="PTHR36843">
    <property type="entry name" value="HEME-DEPENDENT PEROXIDASE YWFI-RELATED"/>
    <property type="match status" value="1"/>
</dbReference>
<dbReference type="PANTHER" id="PTHR36843:SF1">
    <property type="entry name" value="COPROHEME DECARBOXYLASE"/>
    <property type="match status" value="1"/>
</dbReference>
<organism evidence="4 5">
    <name type="scientific">Metallosphaera tengchongensis</name>
    <dbReference type="NCBI Taxonomy" id="1532350"/>
    <lineage>
        <taxon>Archaea</taxon>
        <taxon>Thermoproteota</taxon>
        <taxon>Thermoprotei</taxon>
        <taxon>Sulfolobales</taxon>
        <taxon>Sulfolobaceae</taxon>
        <taxon>Metallosphaera</taxon>
    </lineage>
</organism>
<keyword evidence="5" id="KW-1185">Reference proteome</keyword>
<dbReference type="GO" id="GO:0016491">
    <property type="term" value="F:oxidoreductase activity"/>
    <property type="evidence" value="ECO:0007669"/>
    <property type="project" value="InterPro"/>
</dbReference>
<gene>
    <name evidence="4" type="ORF">GWK48_08340</name>
</gene>